<dbReference type="PANTHER" id="PTHR42089:SF1">
    <property type="entry name" value="YALI0F09427P"/>
    <property type="match status" value="1"/>
</dbReference>
<feature type="compositionally biased region" description="Low complexity" evidence="2">
    <location>
        <begin position="156"/>
        <end position="168"/>
    </location>
</feature>
<feature type="compositionally biased region" description="Basic and acidic residues" evidence="2">
    <location>
        <begin position="145"/>
        <end position="154"/>
    </location>
</feature>
<evidence type="ECO:0000313" key="3">
    <source>
        <dbReference type="EMBL" id="KEZ39763.1"/>
    </source>
</evidence>
<dbReference type="VEuPathDB" id="FungiDB:SAPIO_CDS9724"/>
<dbReference type="OrthoDB" id="5344687at2759"/>
<dbReference type="EMBL" id="JOWA01000143">
    <property type="protein sequence ID" value="KEZ39763.1"/>
    <property type="molecule type" value="Genomic_DNA"/>
</dbReference>
<accession>A0A084FXF1</accession>
<keyword evidence="1" id="KW-0175">Coiled coil</keyword>
<dbReference type="AlphaFoldDB" id="A0A084FXF1"/>
<reference evidence="3 4" key="1">
    <citation type="journal article" date="2014" name="Genome Announc.">
        <title>Draft genome sequence of the pathogenic fungus Scedosporium apiospermum.</title>
        <authorList>
            <person name="Vandeputte P."/>
            <person name="Ghamrawi S."/>
            <person name="Rechenmann M."/>
            <person name="Iltis A."/>
            <person name="Giraud S."/>
            <person name="Fleury M."/>
            <person name="Thornton C."/>
            <person name="Delhaes L."/>
            <person name="Meyer W."/>
            <person name="Papon N."/>
            <person name="Bouchara J.P."/>
        </authorList>
    </citation>
    <scope>NUCLEOTIDE SEQUENCE [LARGE SCALE GENOMIC DNA]</scope>
    <source>
        <strain evidence="3 4">IHEM 14462</strain>
    </source>
</reference>
<name>A0A084FXF1_PSEDA</name>
<keyword evidence="4" id="KW-1185">Reference proteome</keyword>
<dbReference type="Proteomes" id="UP000028545">
    <property type="component" value="Unassembled WGS sequence"/>
</dbReference>
<protein>
    <submittedName>
        <fullName evidence="3">Uncharacterized protein</fullName>
    </submittedName>
</protein>
<evidence type="ECO:0000256" key="2">
    <source>
        <dbReference type="SAM" id="MobiDB-lite"/>
    </source>
</evidence>
<dbReference type="HOGENOM" id="CLU_095059_0_0_1"/>
<evidence type="ECO:0000256" key="1">
    <source>
        <dbReference type="SAM" id="Coils"/>
    </source>
</evidence>
<organism evidence="3 4">
    <name type="scientific">Pseudallescheria apiosperma</name>
    <name type="common">Scedosporium apiospermum</name>
    <dbReference type="NCBI Taxonomy" id="563466"/>
    <lineage>
        <taxon>Eukaryota</taxon>
        <taxon>Fungi</taxon>
        <taxon>Dikarya</taxon>
        <taxon>Ascomycota</taxon>
        <taxon>Pezizomycotina</taxon>
        <taxon>Sordariomycetes</taxon>
        <taxon>Hypocreomycetidae</taxon>
        <taxon>Microascales</taxon>
        <taxon>Microascaceae</taxon>
        <taxon>Scedosporium</taxon>
    </lineage>
</organism>
<dbReference type="KEGG" id="sapo:SAPIO_CDS9724"/>
<feature type="region of interest" description="Disordered" evidence="2">
    <location>
        <begin position="145"/>
        <end position="186"/>
    </location>
</feature>
<gene>
    <name evidence="3" type="ORF">SAPIO_CDS9724</name>
</gene>
<proteinExistence type="predicted"/>
<dbReference type="OMA" id="PHNDGEE"/>
<evidence type="ECO:0000313" key="4">
    <source>
        <dbReference type="Proteomes" id="UP000028545"/>
    </source>
</evidence>
<feature type="compositionally biased region" description="Low complexity" evidence="2">
    <location>
        <begin position="51"/>
        <end position="67"/>
    </location>
</feature>
<dbReference type="GeneID" id="27728796"/>
<feature type="coiled-coil region" evidence="1">
    <location>
        <begin position="97"/>
        <end position="127"/>
    </location>
</feature>
<dbReference type="PANTHER" id="PTHR42089">
    <property type="entry name" value="YALI0F09427P"/>
    <property type="match status" value="1"/>
</dbReference>
<comment type="caution">
    <text evidence="3">The sequence shown here is derived from an EMBL/GenBank/DDBJ whole genome shotgun (WGS) entry which is preliminary data.</text>
</comment>
<dbReference type="RefSeq" id="XP_016639562.1">
    <property type="nucleotide sequence ID" value="XM_016791052.1"/>
</dbReference>
<feature type="region of interest" description="Disordered" evidence="2">
    <location>
        <begin position="40"/>
        <end position="80"/>
    </location>
</feature>
<sequence>MYNSRPHPLLQQVPLTVSPFVALPTAPTLPYNYQPMPSTLPHSILTPPPSSTGATADANSSTAASPSPSTPKPRYVVSNSGHAAHPQDIIASCREMQSHLDKMRSDAERELAELKEKIRQIELAEKRRIAPGWLDSDVRVLEPERKHVGEEGKASGEGAAEPPAGVSEMATDEGAELDRVFGTLKM</sequence>